<dbReference type="Gene3D" id="3.10.290.30">
    <property type="entry name" value="MM3350-like"/>
    <property type="match status" value="1"/>
</dbReference>
<evidence type="ECO:0000313" key="3">
    <source>
        <dbReference type="Proteomes" id="UP000037822"/>
    </source>
</evidence>
<keyword evidence="3" id="KW-1185">Reference proteome</keyword>
<evidence type="ECO:0000259" key="1">
    <source>
        <dbReference type="Pfam" id="PF07929"/>
    </source>
</evidence>
<dbReference type="PANTHER" id="PTHR41878:SF1">
    <property type="entry name" value="TNPR PROTEIN"/>
    <property type="match status" value="1"/>
</dbReference>
<dbReference type="PANTHER" id="PTHR41878">
    <property type="entry name" value="LEXA REPRESSOR-RELATED"/>
    <property type="match status" value="1"/>
</dbReference>
<sequence>MISAASHVDRIASIKIVLDHVEPAIWRRVEVPLTTSLRGHEVIQAVMLFENYHLFDFTIEIDGQSRRYGIPDPDGWIKLSDAKNTKLGPLTDRGLKRFAYTYDFGDNWEHTLTIEAIGDADPGLEYPRFVDGARRAPPEDVGGIPGFEEFVEAMAKPRHPERKRLIEWYGRVFDPEDIDLPTIKTNIAKLARRRAIGKAAFAKSRPSER</sequence>
<dbReference type="Proteomes" id="UP000037822">
    <property type="component" value="Unassembled WGS sequence"/>
</dbReference>
<organism evidence="2 3">
    <name type="scientific">Bosea vaviloviae</name>
    <dbReference type="NCBI Taxonomy" id="1526658"/>
    <lineage>
        <taxon>Bacteria</taxon>
        <taxon>Pseudomonadati</taxon>
        <taxon>Pseudomonadota</taxon>
        <taxon>Alphaproteobacteria</taxon>
        <taxon>Hyphomicrobiales</taxon>
        <taxon>Boseaceae</taxon>
        <taxon>Bosea</taxon>
    </lineage>
</organism>
<evidence type="ECO:0000313" key="2">
    <source>
        <dbReference type="EMBL" id="KPH80953.1"/>
    </source>
</evidence>
<accession>A0A0N1N464</accession>
<dbReference type="InterPro" id="IPR024047">
    <property type="entry name" value="MM3350-like_sf"/>
</dbReference>
<comment type="caution">
    <text evidence="2">The sequence shown here is derived from an EMBL/GenBank/DDBJ whole genome shotgun (WGS) entry which is preliminary data.</text>
</comment>
<dbReference type="AlphaFoldDB" id="A0A0N1N464"/>
<reference evidence="2 3" key="1">
    <citation type="submission" date="2015-07" db="EMBL/GenBank/DDBJ databases">
        <title>Whole genome sequencing of Bosea vaviloviae isolated from cave pool.</title>
        <authorList>
            <person name="Tan N.E.H."/>
            <person name="Lee Y.P."/>
            <person name="Gan H.M."/>
            <person name="Barton H."/>
            <person name="Savka M.A."/>
        </authorList>
    </citation>
    <scope>NUCLEOTIDE SEQUENCE [LARGE SCALE GENOMIC DNA]</scope>
    <source>
        <strain evidence="2 3">SD260</strain>
    </source>
</reference>
<dbReference type="EMBL" id="LGSZ01000033">
    <property type="protein sequence ID" value="KPH80953.1"/>
    <property type="molecule type" value="Genomic_DNA"/>
</dbReference>
<dbReference type="Pfam" id="PF07929">
    <property type="entry name" value="PRiA4_ORF3"/>
    <property type="match status" value="1"/>
</dbReference>
<protein>
    <recommendedName>
        <fullName evidence="1">Plasmid pRiA4b Orf3-like domain-containing protein</fullName>
    </recommendedName>
</protein>
<feature type="domain" description="Plasmid pRiA4b Orf3-like" evidence="1">
    <location>
        <begin position="11"/>
        <end position="180"/>
    </location>
</feature>
<proteinExistence type="predicted"/>
<dbReference type="RefSeq" id="WP_054209082.1">
    <property type="nucleotide sequence ID" value="NZ_LGSZ01000033.1"/>
</dbReference>
<name>A0A0N1N464_9HYPH</name>
<dbReference type="PATRIC" id="fig|1526658.3.peg.5478"/>
<dbReference type="SUPFAM" id="SSF159941">
    <property type="entry name" value="MM3350-like"/>
    <property type="match status" value="1"/>
</dbReference>
<dbReference type="OrthoDB" id="9816539at2"/>
<gene>
    <name evidence="2" type="ORF">AE618_10840</name>
</gene>
<dbReference type="InterPro" id="IPR012912">
    <property type="entry name" value="Plasmid_pRiA4b_Orf3-like"/>
</dbReference>